<dbReference type="Gene3D" id="1.10.10.60">
    <property type="entry name" value="Homeodomain-like"/>
    <property type="match status" value="2"/>
</dbReference>
<dbReference type="SMART" id="SM00342">
    <property type="entry name" value="HTH_ARAC"/>
    <property type="match status" value="1"/>
</dbReference>
<dbReference type="EMBL" id="BAAARW010000012">
    <property type="protein sequence ID" value="GAA2422358.1"/>
    <property type="molecule type" value="Genomic_DNA"/>
</dbReference>
<dbReference type="PANTHER" id="PTHR46796">
    <property type="entry name" value="HTH-TYPE TRANSCRIPTIONAL ACTIVATOR RHAS-RELATED"/>
    <property type="match status" value="1"/>
</dbReference>
<keyword evidence="1" id="KW-0805">Transcription regulation</keyword>
<name>A0ABN3J4W9_9ACTN</name>
<protein>
    <submittedName>
        <fullName evidence="5">AraC family transcriptional regulator</fullName>
    </submittedName>
</protein>
<sequence>MDPFDDLLKGVRGEGAAFGTSTLTPPWGLRFAAGPPLTLCVPLRGQGLLVQGDRTMPIKVGEAAIVRGPEPFMFADTATPRTVRDVRCDGAGEASGDTVLLAASYRLTGEVSRRLVRVLPPMIVIPDDHDCAAMRDYLEAQLDACRPGRQVVLDRLLDWLLVCTLRDWFDRPEAIRPGWYQALSDPVVGPALRAVHDAPARPWTLASLAAAAHASRTTLARRFTELVGEPPLAYLTGWRMALAAERLADPSATVAAVAREVGYTDAFAFSSAFKRTLGKSPTAYRKGTAADLAGAAGAAGQVSETSSM</sequence>
<gene>
    <name evidence="5" type="ORF">GCM10010191_37640</name>
</gene>
<dbReference type="RefSeq" id="WP_344590279.1">
    <property type="nucleotide sequence ID" value="NZ_BAAARW010000012.1"/>
</dbReference>
<proteinExistence type="predicted"/>
<evidence type="ECO:0000256" key="3">
    <source>
        <dbReference type="ARBA" id="ARBA00023163"/>
    </source>
</evidence>
<evidence type="ECO:0000256" key="2">
    <source>
        <dbReference type="ARBA" id="ARBA00023125"/>
    </source>
</evidence>
<dbReference type="PROSITE" id="PS01124">
    <property type="entry name" value="HTH_ARAC_FAMILY_2"/>
    <property type="match status" value="1"/>
</dbReference>
<dbReference type="PANTHER" id="PTHR46796:SF13">
    <property type="entry name" value="HTH-TYPE TRANSCRIPTIONAL ACTIVATOR RHAS"/>
    <property type="match status" value="1"/>
</dbReference>
<keyword evidence="2" id="KW-0238">DNA-binding</keyword>
<dbReference type="InterPro" id="IPR018062">
    <property type="entry name" value="HTH_AraC-typ_CS"/>
</dbReference>
<dbReference type="InterPro" id="IPR018060">
    <property type="entry name" value="HTH_AraC"/>
</dbReference>
<dbReference type="Pfam" id="PF12852">
    <property type="entry name" value="Cupin_6"/>
    <property type="match status" value="1"/>
</dbReference>
<dbReference type="PROSITE" id="PS00041">
    <property type="entry name" value="HTH_ARAC_FAMILY_1"/>
    <property type="match status" value="1"/>
</dbReference>
<dbReference type="InterPro" id="IPR032783">
    <property type="entry name" value="AraC_lig"/>
</dbReference>
<evidence type="ECO:0000313" key="6">
    <source>
        <dbReference type="Proteomes" id="UP001501231"/>
    </source>
</evidence>
<organism evidence="5 6">
    <name type="scientific">Actinomadura vinacea</name>
    <dbReference type="NCBI Taxonomy" id="115336"/>
    <lineage>
        <taxon>Bacteria</taxon>
        <taxon>Bacillati</taxon>
        <taxon>Actinomycetota</taxon>
        <taxon>Actinomycetes</taxon>
        <taxon>Streptosporangiales</taxon>
        <taxon>Thermomonosporaceae</taxon>
        <taxon>Actinomadura</taxon>
    </lineage>
</organism>
<reference evidence="5 6" key="1">
    <citation type="journal article" date="2019" name="Int. J. Syst. Evol. Microbiol.">
        <title>The Global Catalogue of Microorganisms (GCM) 10K type strain sequencing project: providing services to taxonomists for standard genome sequencing and annotation.</title>
        <authorList>
            <consortium name="The Broad Institute Genomics Platform"/>
            <consortium name="The Broad Institute Genome Sequencing Center for Infectious Disease"/>
            <person name="Wu L."/>
            <person name="Ma J."/>
        </authorList>
    </citation>
    <scope>NUCLEOTIDE SEQUENCE [LARGE SCALE GENOMIC DNA]</scope>
    <source>
        <strain evidence="5 6">JCM 3325</strain>
    </source>
</reference>
<keyword evidence="3" id="KW-0804">Transcription</keyword>
<evidence type="ECO:0000259" key="4">
    <source>
        <dbReference type="PROSITE" id="PS01124"/>
    </source>
</evidence>
<dbReference type="Proteomes" id="UP001501231">
    <property type="component" value="Unassembled WGS sequence"/>
</dbReference>
<evidence type="ECO:0000313" key="5">
    <source>
        <dbReference type="EMBL" id="GAA2422358.1"/>
    </source>
</evidence>
<dbReference type="SUPFAM" id="SSF46689">
    <property type="entry name" value="Homeodomain-like"/>
    <property type="match status" value="2"/>
</dbReference>
<keyword evidence="6" id="KW-1185">Reference proteome</keyword>
<dbReference type="InterPro" id="IPR020449">
    <property type="entry name" value="Tscrpt_reg_AraC-type_HTH"/>
</dbReference>
<dbReference type="InterPro" id="IPR050204">
    <property type="entry name" value="AraC_XylS_family_regulators"/>
</dbReference>
<accession>A0ABN3J4W9</accession>
<dbReference type="Pfam" id="PF12833">
    <property type="entry name" value="HTH_18"/>
    <property type="match status" value="1"/>
</dbReference>
<comment type="caution">
    <text evidence="5">The sequence shown here is derived from an EMBL/GenBank/DDBJ whole genome shotgun (WGS) entry which is preliminary data.</text>
</comment>
<dbReference type="PRINTS" id="PR00032">
    <property type="entry name" value="HTHARAC"/>
</dbReference>
<evidence type="ECO:0000256" key="1">
    <source>
        <dbReference type="ARBA" id="ARBA00023015"/>
    </source>
</evidence>
<dbReference type="InterPro" id="IPR009057">
    <property type="entry name" value="Homeodomain-like_sf"/>
</dbReference>
<feature type="domain" description="HTH araC/xylS-type" evidence="4">
    <location>
        <begin position="189"/>
        <end position="287"/>
    </location>
</feature>